<organism evidence="1 2">
    <name type="scientific">Pantoea rwandensis</name>
    <dbReference type="NCBI Taxonomy" id="1076550"/>
    <lineage>
        <taxon>Bacteria</taxon>
        <taxon>Pseudomonadati</taxon>
        <taxon>Pseudomonadota</taxon>
        <taxon>Gammaproteobacteria</taxon>
        <taxon>Enterobacterales</taxon>
        <taxon>Erwiniaceae</taxon>
        <taxon>Pantoea</taxon>
    </lineage>
</organism>
<keyword evidence="2" id="KW-1185">Reference proteome</keyword>
<gene>
    <name evidence="1" type="ORF">LH22_15260</name>
</gene>
<dbReference type="Proteomes" id="UP000029495">
    <property type="component" value="Chromosome"/>
</dbReference>
<reference evidence="1 2" key="1">
    <citation type="submission" date="2014-09" db="EMBL/GenBank/DDBJ databases">
        <authorList>
            <person name="Chan K.-G."/>
        </authorList>
    </citation>
    <scope>NUCLEOTIDE SEQUENCE [LARGE SCALE GENOMIC DNA]</scope>
    <source>
        <strain evidence="1 2">ND04</strain>
    </source>
</reference>
<protein>
    <submittedName>
        <fullName evidence="1">Uncharacterized protein</fullName>
    </submittedName>
</protein>
<proteinExistence type="predicted"/>
<sequence length="65" mass="7043">MEDQVISRRIAREPRKPDVKAAKIAAVILGTTRNALPKQVKKGDAVAARSNVIVFDSPSAGFARR</sequence>
<dbReference type="EMBL" id="CP009454">
    <property type="protein sequence ID" value="AIR86751.1"/>
    <property type="molecule type" value="Genomic_DNA"/>
</dbReference>
<accession>A0ABM5RLL4</accession>
<name>A0ABM5RLL4_9GAMM</name>
<evidence type="ECO:0000313" key="2">
    <source>
        <dbReference type="Proteomes" id="UP000029495"/>
    </source>
</evidence>
<evidence type="ECO:0000313" key="1">
    <source>
        <dbReference type="EMBL" id="AIR86751.1"/>
    </source>
</evidence>